<dbReference type="GO" id="GO:0016765">
    <property type="term" value="F:transferase activity, transferring alkyl or aryl (other than methyl) groups"/>
    <property type="evidence" value="ECO:0007669"/>
    <property type="project" value="InterPro"/>
</dbReference>
<dbReference type="Gene3D" id="1.10.357.140">
    <property type="entry name" value="UbiA prenyltransferase"/>
    <property type="match status" value="1"/>
</dbReference>
<evidence type="ECO:0000256" key="3">
    <source>
        <dbReference type="ARBA" id="ARBA00022989"/>
    </source>
</evidence>
<evidence type="ECO:0000256" key="4">
    <source>
        <dbReference type="ARBA" id="ARBA00023136"/>
    </source>
</evidence>
<feature type="transmembrane region" description="Helical" evidence="5">
    <location>
        <begin position="140"/>
        <end position="159"/>
    </location>
</feature>
<evidence type="ECO:0000256" key="2">
    <source>
        <dbReference type="ARBA" id="ARBA00022692"/>
    </source>
</evidence>
<gene>
    <name evidence="6" type="ORF">UFOPK3957_00243</name>
</gene>
<comment type="subcellular location">
    <subcellularLocation>
        <location evidence="1">Membrane</location>
        <topology evidence="1">Multi-pass membrane protein</topology>
    </subcellularLocation>
</comment>
<sequence>MTTELPQRSLPVALIVAMRPRQWLKNVLVFAAPLAAGALLEPDVLIPTLWAFVAFCLISSSTYLVNDARDVTADRDHPTKRFRPIAAGQLPLGVAWSAAVVLALASLGLSFTIRPSLAGVVGIYLVFTLAYSLRLKHEPVIELALLSMGFLLRAIAGGVASDLPISQWFLIVAGFGSLFMAAGKRYSELERSLHPSPDASALDAERAVRRSLSGYTLGYLRFVWATAAAVTITAYCLWAFEVSAAPSTLPWAQWSVLPFVLGILRYGVVVDKGEAEAPEDAVLGDRVLLVIAVAWVVTFGLGALGV</sequence>
<feature type="transmembrane region" description="Helical" evidence="5">
    <location>
        <begin position="46"/>
        <end position="65"/>
    </location>
</feature>
<feature type="transmembrane region" description="Helical" evidence="5">
    <location>
        <begin position="282"/>
        <end position="304"/>
    </location>
</feature>
<protein>
    <submittedName>
        <fullName evidence="6">Unannotated protein</fullName>
    </submittedName>
</protein>
<evidence type="ECO:0000256" key="5">
    <source>
        <dbReference type="SAM" id="Phobius"/>
    </source>
</evidence>
<reference evidence="6" key="1">
    <citation type="submission" date="2020-05" db="EMBL/GenBank/DDBJ databases">
        <authorList>
            <person name="Chiriac C."/>
            <person name="Salcher M."/>
            <person name="Ghai R."/>
            <person name="Kavagutti S V."/>
        </authorList>
    </citation>
    <scope>NUCLEOTIDE SEQUENCE</scope>
</reference>
<dbReference type="NCBIfam" id="NF008978">
    <property type="entry name" value="PRK12324.1-4"/>
    <property type="match status" value="1"/>
</dbReference>
<keyword evidence="3 5" id="KW-1133">Transmembrane helix</keyword>
<feature type="transmembrane region" description="Helical" evidence="5">
    <location>
        <begin position="252"/>
        <end position="270"/>
    </location>
</feature>
<keyword evidence="2 5" id="KW-0812">Transmembrane</keyword>
<dbReference type="GO" id="GO:0016020">
    <property type="term" value="C:membrane"/>
    <property type="evidence" value="ECO:0007669"/>
    <property type="project" value="UniProtKB-SubCell"/>
</dbReference>
<feature type="transmembrane region" description="Helical" evidence="5">
    <location>
        <begin position="219"/>
        <end position="240"/>
    </location>
</feature>
<dbReference type="CDD" id="cd13963">
    <property type="entry name" value="PT_UbiA_2"/>
    <property type="match status" value="1"/>
</dbReference>
<name>A0A6J7M9G9_9ZZZZ</name>
<dbReference type="InterPro" id="IPR044878">
    <property type="entry name" value="UbiA_sf"/>
</dbReference>
<evidence type="ECO:0000256" key="1">
    <source>
        <dbReference type="ARBA" id="ARBA00004141"/>
    </source>
</evidence>
<feature type="transmembrane region" description="Helical" evidence="5">
    <location>
        <begin position="23"/>
        <end position="40"/>
    </location>
</feature>
<dbReference type="InterPro" id="IPR000537">
    <property type="entry name" value="UbiA_prenyltransferase"/>
</dbReference>
<accession>A0A6J7M9G9</accession>
<feature type="transmembrane region" description="Helical" evidence="5">
    <location>
        <begin position="86"/>
        <end position="107"/>
    </location>
</feature>
<feature type="transmembrane region" description="Helical" evidence="5">
    <location>
        <begin position="165"/>
        <end position="183"/>
    </location>
</feature>
<dbReference type="EMBL" id="CAFBOM010000024">
    <property type="protein sequence ID" value="CAB4976668.1"/>
    <property type="molecule type" value="Genomic_DNA"/>
</dbReference>
<evidence type="ECO:0000313" key="6">
    <source>
        <dbReference type="EMBL" id="CAB4976668.1"/>
    </source>
</evidence>
<organism evidence="6">
    <name type="scientific">freshwater metagenome</name>
    <dbReference type="NCBI Taxonomy" id="449393"/>
    <lineage>
        <taxon>unclassified sequences</taxon>
        <taxon>metagenomes</taxon>
        <taxon>ecological metagenomes</taxon>
    </lineage>
</organism>
<keyword evidence="4 5" id="KW-0472">Membrane</keyword>
<dbReference type="AlphaFoldDB" id="A0A6J7M9G9"/>
<dbReference type="Pfam" id="PF01040">
    <property type="entry name" value="UbiA"/>
    <property type="match status" value="1"/>
</dbReference>
<proteinExistence type="predicted"/>
<feature type="transmembrane region" description="Helical" evidence="5">
    <location>
        <begin position="113"/>
        <end position="133"/>
    </location>
</feature>